<evidence type="ECO:0000256" key="8">
    <source>
        <dbReference type="SAM" id="Phobius"/>
    </source>
</evidence>
<dbReference type="EMBL" id="JBHSAC010000041">
    <property type="protein sequence ID" value="MFC3932058.1"/>
    <property type="molecule type" value="Genomic_DNA"/>
</dbReference>
<evidence type="ECO:0000256" key="2">
    <source>
        <dbReference type="ARBA" id="ARBA00006117"/>
    </source>
</evidence>
<feature type="transmembrane region" description="Helical" evidence="8">
    <location>
        <begin position="54"/>
        <end position="72"/>
    </location>
</feature>
<evidence type="ECO:0000256" key="3">
    <source>
        <dbReference type="ARBA" id="ARBA00022448"/>
    </source>
</evidence>
<dbReference type="Proteomes" id="UP001595901">
    <property type="component" value="Unassembled WGS sequence"/>
</dbReference>
<dbReference type="InterPro" id="IPR010651">
    <property type="entry name" value="Sugar_transport"/>
</dbReference>
<keyword evidence="4 9" id="KW-0762">Sugar transport</keyword>
<evidence type="ECO:0000313" key="10">
    <source>
        <dbReference type="Proteomes" id="UP001595901"/>
    </source>
</evidence>
<dbReference type="InterPro" id="IPR037185">
    <property type="entry name" value="EmrE-like"/>
</dbReference>
<dbReference type="SUPFAM" id="SSF103481">
    <property type="entry name" value="Multidrug resistance efflux transporter EmrE"/>
    <property type="match status" value="2"/>
</dbReference>
<dbReference type="RefSeq" id="WP_380431114.1">
    <property type="nucleotide sequence ID" value="NZ_JBHSAC010000041.1"/>
</dbReference>
<keyword evidence="6 8" id="KW-1133">Transmembrane helix</keyword>
<keyword evidence="3" id="KW-0813">Transport</keyword>
<name>A0ABV8D0M5_9STRE</name>
<accession>A0ABV8D0M5</accession>
<feature type="transmembrane region" description="Helical" evidence="8">
    <location>
        <begin position="118"/>
        <end position="135"/>
    </location>
</feature>
<evidence type="ECO:0000256" key="6">
    <source>
        <dbReference type="ARBA" id="ARBA00022989"/>
    </source>
</evidence>
<feature type="transmembrane region" description="Helical" evidence="8">
    <location>
        <begin position="208"/>
        <end position="227"/>
    </location>
</feature>
<dbReference type="CDD" id="cd23110">
    <property type="entry name" value="GRP"/>
    <property type="match status" value="1"/>
</dbReference>
<keyword evidence="5 8" id="KW-0812">Transmembrane</keyword>
<evidence type="ECO:0000256" key="5">
    <source>
        <dbReference type="ARBA" id="ARBA00022692"/>
    </source>
</evidence>
<keyword evidence="10" id="KW-1185">Reference proteome</keyword>
<evidence type="ECO:0000256" key="7">
    <source>
        <dbReference type="ARBA" id="ARBA00023136"/>
    </source>
</evidence>
<feature type="transmembrane region" description="Helical" evidence="8">
    <location>
        <begin position="266"/>
        <end position="283"/>
    </location>
</feature>
<feature type="transmembrane region" description="Helical" evidence="8">
    <location>
        <begin position="233"/>
        <end position="254"/>
    </location>
</feature>
<proteinExistence type="inferred from homology"/>
<evidence type="ECO:0000256" key="4">
    <source>
        <dbReference type="ARBA" id="ARBA00022597"/>
    </source>
</evidence>
<comment type="subcellular location">
    <subcellularLocation>
        <location evidence="1">Cell membrane</location>
        <topology evidence="1">Multi-pass membrane protein</topology>
    </subcellularLocation>
</comment>
<comment type="caution">
    <text evidence="9">The sequence shown here is derived from an EMBL/GenBank/DDBJ whole genome shotgun (WGS) entry which is preliminary data.</text>
</comment>
<comment type="similarity">
    <text evidence="2">Belongs to the GRP transporter (TC 2.A.7.5) family.</text>
</comment>
<feature type="transmembrane region" description="Helical" evidence="8">
    <location>
        <begin position="31"/>
        <end position="48"/>
    </location>
</feature>
<evidence type="ECO:0000256" key="1">
    <source>
        <dbReference type="ARBA" id="ARBA00004651"/>
    </source>
</evidence>
<feature type="transmembrane region" description="Helical" evidence="8">
    <location>
        <begin position="147"/>
        <end position="164"/>
    </location>
</feature>
<evidence type="ECO:0000313" key="9">
    <source>
        <dbReference type="EMBL" id="MFC3932058.1"/>
    </source>
</evidence>
<dbReference type="PANTHER" id="PTHR16119">
    <property type="entry name" value="TRANSMEMBRANE PROTEIN 144"/>
    <property type="match status" value="1"/>
</dbReference>
<keyword evidence="7 8" id="KW-0472">Membrane</keyword>
<dbReference type="Pfam" id="PF06800">
    <property type="entry name" value="Sugar_transport"/>
    <property type="match status" value="1"/>
</dbReference>
<feature type="transmembrane region" description="Helical" evidence="8">
    <location>
        <begin position="93"/>
        <end position="112"/>
    </location>
</feature>
<dbReference type="PANTHER" id="PTHR16119:SF17">
    <property type="entry name" value="TRANSMEMBRANE PROTEIN 144"/>
    <property type="match status" value="1"/>
</dbReference>
<organism evidence="9 10">
    <name type="scientific">Streptococcus dentapri</name>
    <dbReference type="NCBI Taxonomy" id="573564"/>
    <lineage>
        <taxon>Bacteria</taxon>
        <taxon>Bacillati</taxon>
        <taxon>Bacillota</taxon>
        <taxon>Bacilli</taxon>
        <taxon>Lactobacillales</taxon>
        <taxon>Streptococcaceae</taxon>
        <taxon>Streptococcus</taxon>
    </lineage>
</organism>
<feature type="transmembrane region" description="Helical" evidence="8">
    <location>
        <begin position="176"/>
        <end position="196"/>
    </location>
</feature>
<sequence length="284" mass="30455">MDILLSLIPAIGWGVQPIILRRIGSSSTQDVFGFGLGAIIVGILVQIFFSPVAINLPTFLLSFLAGVAWIYGQAGQVRAYDMISVSRTMPISTGLQLIGTSLIGVLVFGDWASLSSKIIGALAIIVLIFGAYLTTVNPEVKDTSNDLARGVRTLAITSIGYWIYSAIPKMVSADAISIFLPEMLGIFAGAMIYVYLSDKEVFRQRKSWISSFVGMIFGVASLTYIMSAQLNGVTLAYILSQLNVVVATLGAIFIGKEAKTPRQLQLTYLGLVLIVGASIVTVFL</sequence>
<reference evidence="10" key="1">
    <citation type="journal article" date="2019" name="Int. J. Syst. Evol. Microbiol.">
        <title>The Global Catalogue of Microorganisms (GCM) 10K type strain sequencing project: providing services to taxonomists for standard genome sequencing and annotation.</title>
        <authorList>
            <consortium name="The Broad Institute Genomics Platform"/>
            <consortium name="The Broad Institute Genome Sequencing Center for Infectious Disease"/>
            <person name="Wu L."/>
            <person name="Ma J."/>
        </authorList>
    </citation>
    <scope>NUCLEOTIDE SEQUENCE [LARGE SCALE GENOMIC DNA]</scope>
    <source>
        <strain evidence="10">CCUG 58728</strain>
    </source>
</reference>
<protein>
    <submittedName>
        <fullName evidence="9">GRP family sugar transporter</fullName>
    </submittedName>
</protein>
<gene>
    <name evidence="9" type="ORF">ACFOSE_04595</name>
</gene>